<feature type="transmembrane region" description="Helical" evidence="1">
    <location>
        <begin position="280"/>
        <end position="301"/>
    </location>
</feature>
<keyword evidence="1" id="KW-0472">Membrane</keyword>
<proteinExistence type="predicted"/>
<feature type="transmembrane region" description="Helical" evidence="1">
    <location>
        <begin position="365"/>
        <end position="391"/>
    </location>
</feature>
<organism evidence="2 3">
    <name type="scientific">Candidatus Argoarchaeum ethanivorans</name>
    <dbReference type="NCBI Taxonomy" id="2608793"/>
    <lineage>
        <taxon>Archaea</taxon>
        <taxon>Methanobacteriati</taxon>
        <taxon>Methanobacteriota</taxon>
        <taxon>Stenosarchaea group</taxon>
        <taxon>Methanomicrobia</taxon>
        <taxon>Methanosarcinales</taxon>
        <taxon>Methanosarcinales incertae sedis</taxon>
        <taxon>GOM Arc I cluster</taxon>
        <taxon>Candidatus Argoarchaeum</taxon>
    </lineage>
</organism>
<name>A0A812A2B0_9EURY</name>
<dbReference type="NCBIfam" id="TIGR00261">
    <property type="entry name" value="traB"/>
    <property type="match status" value="1"/>
</dbReference>
<dbReference type="InterPro" id="IPR046345">
    <property type="entry name" value="TraB_PrgY-like"/>
</dbReference>
<dbReference type="AlphaFoldDB" id="A0A812A2B0"/>
<evidence type="ECO:0000313" key="2">
    <source>
        <dbReference type="EMBL" id="CAD7766733.1"/>
    </source>
</evidence>
<evidence type="ECO:0000256" key="1">
    <source>
        <dbReference type="SAM" id="Phobius"/>
    </source>
</evidence>
<feature type="transmembrane region" description="Helical" evidence="1">
    <location>
        <begin position="308"/>
        <end position="330"/>
    </location>
</feature>
<keyword evidence="1" id="KW-1133">Transmembrane helix</keyword>
<dbReference type="InterPro" id="IPR005230">
    <property type="entry name" value="TraB_bac"/>
</dbReference>
<sequence>MIEYTVSVTAKPEKGIIVVGTAHVSEKSINEVNETIEREHPDIVAIELCQGRYEALVGKQEVKEIPVRELLSADKFHHFLIHWLLSYVQKKIGADMGVKPGAEMLAAIEKSKQIGARIALVDRDIQITLQRLWSRMTLFEKAKITFAIIAAGLGIGGTKEIDINTVTDADVVTQLVEELRKYAPSAAKVLIDERDAYIARNLLDISHDGHVVAVVGAGHRAGIQKYLEHPETLPALNSLTTLPKKRFSILKAATILIIVTAIFMLAAMIIYGQISLATMLTAIAYLFITQGILSAVGVIIARGHPFSVLTALSLAWFGFIHPFLAVGWLAGLVEAYFRPPTHDDFTTLTEASNIKELMNNKLFRVILVAALANIGSMIGTFVAIPLMVHYLGIPDPLEIIKTALENVLNCTTSLYRDNL</sequence>
<dbReference type="InterPro" id="IPR002816">
    <property type="entry name" value="TraB/PrgY/GumN_fam"/>
</dbReference>
<dbReference type="EMBL" id="CAJHZY010000009">
    <property type="protein sequence ID" value="CAD7766733.1"/>
    <property type="molecule type" value="Genomic_DNA"/>
</dbReference>
<feature type="transmembrane region" description="Helical" evidence="1">
    <location>
        <begin position="252"/>
        <end position="274"/>
    </location>
</feature>
<dbReference type="Proteomes" id="UP000614580">
    <property type="component" value="Unassembled WGS sequence"/>
</dbReference>
<dbReference type="CDD" id="cd14726">
    <property type="entry name" value="TraB_PrgY-like"/>
    <property type="match status" value="1"/>
</dbReference>
<dbReference type="Pfam" id="PF01963">
    <property type="entry name" value="TraB_PrgY_gumN"/>
    <property type="match status" value="1"/>
</dbReference>
<keyword evidence="1" id="KW-0812">Transmembrane</keyword>
<dbReference type="PANTHER" id="PTHR21530:SF7">
    <property type="entry name" value="TRAB DOMAIN-CONTAINING PROTEIN"/>
    <property type="match status" value="1"/>
</dbReference>
<comment type="caution">
    <text evidence="2">The sequence shown here is derived from an EMBL/GenBank/DDBJ whole genome shotgun (WGS) entry which is preliminary data.</text>
</comment>
<gene>
    <name evidence="2" type="ORF">DNFNHJIP_00132</name>
</gene>
<evidence type="ECO:0000313" key="3">
    <source>
        <dbReference type="Proteomes" id="UP000614580"/>
    </source>
</evidence>
<protein>
    <submittedName>
        <fullName evidence="2">TraB family protein</fullName>
    </submittedName>
</protein>
<reference evidence="2" key="1">
    <citation type="submission" date="2020-12" db="EMBL/GenBank/DDBJ databases">
        <authorList>
            <person name="Hahn C.J."/>
            <person name="Laso-Perez R."/>
            <person name="Vulcano F."/>
            <person name="Vaziourakis K.-M."/>
            <person name="Stokke R."/>
            <person name="Steen I.H."/>
            <person name="Teske A."/>
            <person name="Boetius A."/>
            <person name="Liebeke M."/>
            <person name="Amann R."/>
            <person name="Knittel K."/>
        </authorList>
    </citation>
    <scope>NUCLEOTIDE SEQUENCE</scope>
    <source>
        <strain evidence="2">Gfbio:c6db26ca-90af-429b-aeed-0e3e8aed0b5e:GoM-Arc1_AMV-AAA_792_C10</strain>
    </source>
</reference>
<dbReference type="PANTHER" id="PTHR21530">
    <property type="entry name" value="PHEROMONE SHUTDOWN PROTEIN"/>
    <property type="match status" value="1"/>
</dbReference>
<accession>A0A812A2B0</accession>